<proteinExistence type="predicted"/>
<dbReference type="InterPro" id="IPR024197">
    <property type="entry name" value="TPP-like"/>
</dbReference>
<dbReference type="InterPro" id="IPR036412">
    <property type="entry name" value="HAD-like_sf"/>
</dbReference>
<evidence type="ECO:0000259" key="1">
    <source>
        <dbReference type="Pfam" id="PF05116"/>
    </source>
</evidence>
<comment type="caution">
    <text evidence="2">The sequence shown here is derived from an EMBL/GenBank/DDBJ whole genome shotgun (WGS) entry which is preliminary data.</text>
</comment>
<dbReference type="InterPro" id="IPR023214">
    <property type="entry name" value="HAD_sf"/>
</dbReference>
<name>A0ABY0EPE8_CLOTA</name>
<reference evidence="2 3" key="1">
    <citation type="submission" date="2018-06" db="EMBL/GenBank/DDBJ databases">
        <title>Genome conservation of Clostridium tetani.</title>
        <authorList>
            <person name="Bruggemann H."/>
            <person name="Popoff M.R."/>
        </authorList>
    </citation>
    <scope>NUCLEOTIDE SEQUENCE [LARGE SCALE GENOMIC DNA]</scope>
    <source>
        <strain evidence="2 3">63.05</strain>
    </source>
</reference>
<dbReference type="Pfam" id="PF05116">
    <property type="entry name" value="S6PP"/>
    <property type="match status" value="1"/>
</dbReference>
<feature type="domain" description="Sucrose phosphatase-like" evidence="1">
    <location>
        <begin position="46"/>
        <end position="251"/>
    </location>
</feature>
<dbReference type="InterPro" id="IPR006380">
    <property type="entry name" value="SPP-like_dom"/>
</dbReference>
<dbReference type="Gene3D" id="3.40.50.1000">
    <property type="entry name" value="HAD superfamily/HAD-like"/>
    <property type="match status" value="1"/>
</dbReference>
<dbReference type="PIRSF" id="PIRSF030802">
    <property type="entry name" value="UCP030802"/>
    <property type="match status" value="1"/>
</dbReference>
<dbReference type="EMBL" id="QMAU01000034">
    <property type="protein sequence ID" value="RXI56383.1"/>
    <property type="molecule type" value="Genomic_DNA"/>
</dbReference>
<dbReference type="RefSeq" id="WP_039261883.1">
    <property type="nucleotide sequence ID" value="NZ_CASHSW010000027.1"/>
</dbReference>
<dbReference type="Proteomes" id="UP000290273">
    <property type="component" value="Unassembled WGS sequence"/>
</dbReference>
<accession>A0ABY0EPE8</accession>
<protein>
    <recommendedName>
        <fullName evidence="1">Sucrose phosphatase-like domain-containing protein</fullName>
    </recommendedName>
</protein>
<dbReference type="SUPFAM" id="SSF56784">
    <property type="entry name" value="HAD-like"/>
    <property type="match status" value="1"/>
</dbReference>
<evidence type="ECO:0000313" key="2">
    <source>
        <dbReference type="EMBL" id="RXI56383.1"/>
    </source>
</evidence>
<sequence>MIFASDLDRTLIYTKKLIDDDYIKYIVLVEKYLGKELSFMTKNTIEKLKLINNKILFVPVTTRTTEQYNRIFGIKEEINPKYAVTSNGGVILENGQISIEWSKIIKKNLENSTRASIVEKQFLKSFSDLSWINKMVFRDDLFFSVHFDEINNSSKEELKNFENWIIKNQWHISLQGKKLYIVPNEVNKWSAISYIKDKEKKQKIISAGDSYLDYPILINANYSMGALHGELKNLIDRNKIQQKHIVMSKKSGIEASEEILDFVNDIVDYGI</sequence>
<evidence type="ECO:0000313" key="3">
    <source>
        <dbReference type="Proteomes" id="UP000290273"/>
    </source>
</evidence>
<gene>
    <name evidence="2" type="ORF">DP131_07500</name>
</gene>
<organism evidence="2 3">
    <name type="scientific">Clostridium tetani</name>
    <dbReference type="NCBI Taxonomy" id="1513"/>
    <lineage>
        <taxon>Bacteria</taxon>
        <taxon>Bacillati</taxon>
        <taxon>Bacillota</taxon>
        <taxon>Clostridia</taxon>
        <taxon>Eubacteriales</taxon>
        <taxon>Clostridiaceae</taxon>
        <taxon>Clostridium</taxon>
    </lineage>
</organism>